<evidence type="ECO:0000256" key="11">
    <source>
        <dbReference type="PROSITE-ProRule" id="PRU00094"/>
    </source>
</evidence>
<dbReference type="GO" id="GO:0005634">
    <property type="term" value="C:nucleus"/>
    <property type="evidence" value="ECO:0007669"/>
    <property type="project" value="UniProtKB-SubCell"/>
</dbReference>
<dbReference type="InterPro" id="IPR013088">
    <property type="entry name" value="Znf_NHR/GATA"/>
</dbReference>
<dbReference type="PANTHER" id="PTHR10071:SF337">
    <property type="entry name" value="GATA-BINDING FACTOR A"/>
    <property type="match status" value="1"/>
</dbReference>
<evidence type="ECO:0000256" key="5">
    <source>
        <dbReference type="ARBA" id="ARBA00022833"/>
    </source>
</evidence>
<proteinExistence type="predicted"/>
<sequence length="438" mass="47515">MFHSTPSYSDMTSVAGNTASFHQTTNSSANTPVYVPSNRAITHAQYGHAGNYTNGQNGWPAESAFGSAHSPFYAQNMMYMRAGFHPDPSGFQRTSPYGMESAMDFQFGEGRECVNCGAISTPLWRRDGTGHYLCNACGLYHKMNGMNRPLIKPSKRLQTATRRLGLCCTNCGTRATTLWRRNNEGEPVCNACGLYFKLHGINRPLAMRKDGIQTRKRKPKKAGSGPEVLGLVKKEDMHHHHHHHDDIKSTSSSDRGANSKLLISGSPKLLHSTPKSHISPISHHHHHLSTQASYPIASSLAGMHPSSVNSPSKYDLQSSSSSASHSAISSSSLSHSSTVSSHLYTSPLISSSQNNLHSSYLHNNSLSNSSYGGIKSESNIPGITNPGSMINGNYDYMSNCIQNGYFGGTFHGSGPHSDLSGYHHQHNVIQAAKLMATS</sequence>
<dbReference type="GO" id="GO:0008270">
    <property type="term" value="F:zinc ion binding"/>
    <property type="evidence" value="ECO:0007669"/>
    <property type="project" value="UniProtKB-KW"/>
</dbReference>
<evidence type="ECO:0000256" key="8">
    <source>
        <dbReference type="ARBA" id="ARBA00023159"/>
    </source>
</evidence>
<feature type="compositionally biased region" description="Basic and acidic residues" evidence="12">
    <location>
        <begin position="236"/>
        <end position="248"/>
    </location>
</feature>
<accession>A0A1J1IDP5</accession>
<feature type="domain" description="GATA-type" evidence="13">
    <location>
        <begin position="162"/>
        <end position="215"/>
    </location>
</feature>
<gene>
    <name evidence="14" type="primary">putative GATA-binding factor A</name>
    <name evidence="14" type="ORF">CLUMA_CG011701</name>
</gene>
<dbReference type="InterPro" id="IPR000679">
    <property type="entry name" value="Znf_GATA"/>
</dbReference>
<evidence type="ECO:0000256" key="10">
    <source>
        <dbReference type="ARBA" id="ARBA00023242"/>
    </source>
</evidence>
<keyword evidence="6" id="KW-0805">Transcription regulation</keyword>
<keyword evidence="10" id="KW-0539">Nucleus</keyword>
<protein>
    <submittedName>
        <fullName evidence="14">CLUMA_CG011701, isoform A</fullName>
    </submittedName>
</protein>
<dbReference type="PANTHER" id="PTHR10071">
    <property type="entry name" value="TRANSCRIPTION FACTOR GATA FAMILY MEMBER"/>
    <property type="match status" value="1"/>
</dbReference>
<evidence type="ECO:0000256" key="6">
    <source>
        <dbReference type="ARBA" id="ARBA00023015"/>
    </source>
</evidence>
<feature type="region of interest" description="Disordered" evidence="12">
    <location>
        <begin position="304"/>
        <end position="329"/>
    </location>
</feature>
<evidence type="ECO:0000256" key="12">
    <source>
        <dbReference type="SAM" id="MobiDB-lite"/>
    </source>
</evidence>
<comment type="subcellular location">
    <subcellularLocation>
        <location evidence="1">Nucleus</location>
    </subcellularLocation>
</comment>
<dbReference type="GO" id="GO:0000978">
    <property type="term" value="F:RNA polymerase II cis-regulatory region sequence-specific DNA binding"/>
    <property type="evidence" value="ECO:0007669"/>
    <property type="project" value="TreeGrafter"/>
</dbReference>
<dbReference type="AlphaFoldDB" id="A0A1J1IDP5"/>
<dbReference type="EMBL" id="CVRI01000047">
    <property type="protein sequence ID" value="CRK98339.1"/>
    <property type="molecule type" value="Genomic_DNA"/>
</dbReference>
<evidence type="ECO:0000259" key="13">
    <source>
        <dbReference type="PROSITE" id="PS50114"/>
    </source>
</evidence>
<dbReference type="Gene3D" id="3.30.50.10">
    <property type="entry name" value="Erythroid Transcription Factor GATA-1, subunit A"/>
    <property type="match status" value="2"/>
</dbReference>
<dbReference type="FunFam" id="3.30.50.10:FF:000032">
    <property type="entry name" value="Transcription factor GATA-3"/>
    <property type="match status" value="1"/>
</dbReference>
<evidence type="ECO:0000313" key="15">
    <source>
        <dbReference type="Proteomes" id="UP000183832"/>
    </source>
</evidence>
<evidence type="ECO:0000256" key="3">
    <source>
        <dbReference type="ARBA" id="ARBA00022737"/>
    </source>
</evidence>
<name>A0A1J1IDP5_9DIPT</name>
<evidence type="ECO:0000256" key="2">
    <source>
        <dbReference type="ARBA" id="ARBA00022723"/>
    </source>
</evidence>
<keyword evidence="15" id="KW-1185">Reference proteome</keyword>
<dbReference type="Proteomes" id="UP000183832">
    <property type="component" value="Unassembled WGS sequence"/>
</dbReference>
<dbReference type="PROSITE" id="PS50114">
    <property type="entry name" value="GATA_ZN_FINGER_2"/>
    <property type="match status" value="2"/>
</dbReference>
<evidence type="ECO:0000256" key="1">
    <source>
        <dbReference type="ARBA" id="ARBA00004123"/>
    </source>
</evidence>
<dbReference type="FunFam" id="3.30.50.10:FF:000001">
    <property type="entry name" value="GATA transcription factor (GATAd)"/>
    <property type="match status" value="1"/>
</dbReference>
<dbReference type="OrthoDB" id="2162994at2759"/>
<keyword evidence="3" id="KW-0677">Repeat</keyword>
<feature type="compositionally biased region" description="Low complexity" evidence="12">
    <location>
        <begin position="271"/>
        <end position="281"/>
    </location>
</feature>
<reference evidence="14 15" key="1">
    <citation type="submission" date="2015-04" db="EMBL/GenBank/DDBJ databases">
        <authorList>
            <person name="Syromyatnikov M.Y."/>
            <person name="Popov V.N."/>
        </authorList>
    </citation>
    <scope>NUCLEOTIDE SEQUENCE [LARGE SCALE GENOMIC DNA]</scope>
</reference>
<keyword evidence="2" id="KW-0479">Metal-binding</keyword>
<dbReference type="InterPro" id="IPR039355">
    <property type="entry name" value="Transcription_factor_GATA"/>
</dbReference>
<dbReference type="SUPFAM" id="SSF57716">
    <property type="entry name" value="Glucocorticoid receptor-like (DNA-binding domain)"/>
    <property type="match status" value="2"/>
</dbReference>
<evidence type="ECO:0000256" key="4">
    <source>
        <dbReference type="ARBA" id="ARBA00022771"/>
    </source>
</evidence>
<dbReference type="GO" id="GO:0045944">
    <property type="term" value="P:positive regulation of transcription by RNA polymerase II"/>
    <property type="evidence" value="ECO:0007669"/>
    <property type="project" value="TreeGrafter"/>
</dbReference>
<feature type="region of interest" description="Disordered" evidence="12">
    <location>
        <begin position="236"/>
        <end position="290"/>
    </location>
</feature>
<keyword evidence="8" id="KW-0010">Activator</keyword>
<keyword evidence="7" id="KW-0238">DNA-binding</keyword>
<feature type="domain" description="GATA-type" evidence="13">
    <location>
        <begin position="107"/>
        <end position="162"/>
    </location>
</feature>
<evidence type="ECO:0000256" key="9">
    <source>
        <dbReference type="ARBA" id="ARBA00023163"/>
    </source>
</evidence>
<keyword evidence="5" id="KW-0862">Zinc</keyword>
<dbReference type="Pfam" id="PF00320">
    <property type="entry name" value="GATA"/>
    <property type="match status" value="2"/>
</dbReference>
<dbReference type="PRINTS" id="PR00619">
    <property type="entry name" value="GATAZNFINGER"/>
</dbReference>
<dbReference type="GO" id="GO:0000122">
    <property type="term" value="P:negative regulation of transcription by RNA polymerase II"/>
    <property type="evidence" value="ECO:0007669"/>
    <property type="project" value="TreeGrafter"/>
</dbReference>
<dbReference type="STRING" id="568069.A0A1J1IDP5"/>
<dbReference type="CDD" id="cd00202">
    <property type="entry name" value="ZnF_GATA"/>
    <property type="match status" value="2"/>
</dbReference>
<evidence type="ECO:0000313" key="14">
    <source>
        <dbReference type="EMBL" id="CRK98339.1"/>
    </source>
</evidence>
<dbReference type="PROSITE" id="PS00344">
    <property type="entry name" value="GATA_ZN_FINGER_1"/>
    <property type="match status" value="2"/>
</dbReference>
<dbReference type="GO" id="GO:0045165">
    <property type="term" value="P:cell fate commitment"/>
    <property type="evidence" value="ECO:0007669"/>
    <property type="project" value="TreeGrafter"/>
</dbReference>
<feature type="compositionally biased region" description="Polar residues" evidence="12">
    <location>
        <begin position="306"/>
        <end position="317"/>
    </location>
</feature>
<dbReference type="GO" id="GO:0000981">
    <property type="term" value="F:DNA-binding transcription factor activity, RNA polymerase II-specific"/>
    <property type="evidence" value="ECO:0007669"/>
    <property type="project" value="TreeGrafter"/>
</dbReference>
<dbReference type="SMART" id="SM00401">
    <property type="entry name" value="ZnF_GATA"/>
    <property type="match status" value="2"/>
</dbReference>
<organism evidence="14 15">
    <name type="scientific">Clunio marinus</name>
    <dbReference type="NCBI Taxonomy" id="568069"/>
    <lineage>
        <taxon>Eukaryota</taxon>
        <taxon>Metazoa</taxon>
        <taxon>Ecdysozoa</taxon>
        <taxon>Arthropoda</taxon>
        <taxon>Hexapoda</taxon>
        <taxon>Insecta</taxon>
        <taxon>Pterygota</taxon>
        <taxon>Neoptera</taxon>
        <taxon>Endopterygota</taxon>
        <taxon>Diptera</taxon>
        <taxon>Nematocera</taxon>
        <taxon>Chironomoidea</taxon>
        <taxon>Chironomidae</taxon>
        <taxon>Clunio</taxon>
    </lineage>
</organism>
<evidence type="ECO:0000256" key="7">
    <source>
        <dbReference type="ARBA" id="ARBA00023125"/>
    </source>
</evidence>
<feature type="compositionally biased region" description="Low complexity" evidence="12">
    <location>
        <begin position="318"/>
        <end position="329"/>
    </location>
</feature>
<keyword evidence="9" id="KW-0804">Transcription</keyword>
<keyword evidence="4 11" id="KW-0863">Zinc-finger</keyword>